<dbReference type="GO" id="GO:0016874">
    <property type="term" value="F:ligase activity"/>
    <property type="evidence" value="ECO:0007669"/>
    <property type="project" value="UniProtKB-KW"/>
</dbReference>
<keyword evidence="1" id="KW-0436">Ligase</keyword>
<evidence type="ECO:0000313" key="2">
    <source>
        <dbReference type="Proteomes" id="UP000249451"/>
    </source>
</evidence>
<evidence type="ECO:0000313" key="1">
    <source>
        <dbReference type="EMBL" id="PZO98240.1"/>
    </source>
</evidence>
<comment type="caution">
    <text evidence="1">The sequence shown here is derived from an EMBL/GenBank/DDBJ whole genome shotgun (WGS) entry which is preliminary data.</text>
</comment>
<accession>A0A2W5AUG7</accession>
<dbReference type="EMBL" id="QFNY01000309">
    <property type="protein sequence ID" value="PZO98240.1"/>
    <property type="molecule type" value="Genomic_DNA"/>
</dbReference>
<name>A0A2W5AUG7_9CORY</name>
<proteinExistence type="predicted"/>
<dbReference type="Proteomes" id="UP000249451">
    <property type="component" value="Unassembled WGS sequence"/>
</dbReference>
<organism evidence="1 2">
    <name type="scientific">Corynebacterium urealyticum</name>
    <dbReference type="NCBI Taxonomy" id="43771"/>
    <lineage>
        <taxon>Bacteria</taxon>
        <taxon>Bacillati</taxon>
        <taxon>Actinomycetota</taxon>
        <taxon>Actinomycetes</taxon>
        <taxon>Mycobacteriales</taxon>
        <taxon>Corynebacteriaceae</taxon>
        <taxon>Corynebacterium</taxon>
    </lineage>
</organism>
<reference evidence="1 2" key="1">
    <citation type="submission" date="2017-11" db="EMBL/GenBank/DDBJ databases">
        <title>Infants hospitalized years apart are colonized by the same room-sourced microbial strains.</title>
        <authorList>
            <person name="Brooks B."/>
            <person name="Olm M.R."/>
            <person name="Firek B.A."/>
            <person name="Baker R."/>
            <person name="Thomas B.C."/>
            <person name="Morowitz M.J."/>
            <person name="Banfield J.F."/>
        </authorList>
    </citation>
    <scope>NUCLEOTIDE SEQUENCE [LARGE SCALE GENOMIC DNA]</scope>
    <source>
        <strain evidence="1">S2_012_000_R3_87</strain>
    </source>
</reference>
<protein>
    <submittedName>
        <fullName evidence="1">NAD-dependent DNA ligase</fullName>
    </submittedName>
</protein>
<dbReference type="AlphaFoldDB" id="A0A2W5AUG7"/>
<feature type="non-terminal residue" evidence="1">
    <location>
        <position position="34"/>
    </location>
</feature>
<gene>
    <name evidence="1" type="ORF">DI609_11170</name>
</gene>
<sequence>MEDKLYVFNYTQNRNKIFANLISIIDGQLNNCRC</sequence>